<dbReference type="AlphaFoldDB" id="A0A8H7E6B3"/>
<evidence type="ECO:0000313" key="2">
    <source>
        <dbReference type="Proteomes" id="UP000606974"/>
    </source>
</evidence>
<dbReference type="Proteomes" id="UP000606974">
    <property type="component" value="Unassembled WGS sequence"/>
</dbReference>
<sequence>MSTTLICRAGLKKARTVAEGAPDEKEKRAYQLANSEPLLHSQEAKIGRIIAIELTYMSRTNEADVLDIHLIPALVLFHAWLGRAASFATGHLLALMVRDMFCLRQEQMQTPIENGVS</sequence>
<comment type="caution">
    <text evidence="1">The sequence shown here is derived from an EMBL/GenBank/DDBJ whole genome shotgun (WGS) entry which is preliminary data.</text>
</comment>
<evidence type="ECO:0000313" key="1">
    <source>
        <dbReference type="EMBL" id="KAF7509803.1"/>
    </source>
</evidence>
<reference evidence="1" key="1">
    <citation type="submission" date="2020-02" db="EMBL/GenBank/DDBJ databases">
        <authorList>
            <person name="Palmer J.M."/>
        </authorList>
    </citation>
    <scope>NUCLEOTIDE SEQUENCE</scope>
    <source>
        <strain evidence="1">EPUS1.4</strain>
        <tissue evidence="1">Thallus</tissue>
    </source>
</reference>
<accession>A0A8H7E6B3</accession>
<dbReference type="EMBL" id="JAACFV010000037">
    <property type="protein sequence ID" value="KAF7509803.1"/>
    <property type="molecule type" value="Genomic_DNA"/>
</dbReference>
<proteinExistence type="predicted"/>
<keyword evidence="2" id="KW-1185">Reference proteome</keyword>
<name>A0A8H7E6B3_9EURO</name>
<organism evidence="1 2">
    <name type="scientific">Endocarpon pusillum</name>
    <dbReference type="NCBI Taxonomy" id="364733"/>
    <lineage>
        <taxon>Eukaryota</taxon>
        <taxon>Fungi</taxon>
        <taxon>Dikarya</taxon>
        <taxon>Ascomycota</taxon>
        <taxon>Pezizomycotina</taxon>
        <taxon>Eurotiomycetes</taxon>
        <taxon>Chaetothyriomycetidae</taxon>
        <taxon>Verrucariales</taxon>
        <taxon>Verrucariaceae</taxon>
        <taxon>Endocarpon</taxon>
    </lineage>
</organism>
<protein>
    <submittedName>
        <fullName evidence="1">Uncharacterized protein</fullName>
    </submittedName>
</protein>
<gene>
    <name evidence="1" type="ORF">GJ744_007498</name>
</gene>